<organism evidence="3 4">
    <name type="scientific">Besnoitia besnoiti</name>
    <name type="common">Apicomplexan protozoan</name>
    <dbReference type="NCBI Taxonomy" id="94643"/>
    <lineage>
        <taxon>Eukaryota</taxon>
        <taxon>Sar</taxon>
        <taxon>Alveolata</taxon>
        <taxon>Apicomplexa</taxon>
        <taxon>Conoidasida</taxon>
        <taxon>Coccidia</taxon>
        <taxon>Eucoccidiorida</taxon>
        <taxon>Eimeriorina</taxon>
        <taxon>Sarcocystidae</taxon>
        <taxon>Besnoitia</taxon>
    </lineage>
</organism>
<feature type="region of interest" description="Disordered" evidence="2">
    <location>
        <begin position="181"/>
        <end position="376"/>
    </location>
</feature>
<feature type="compositionally biased region" description="Polar residues" evidence="2">
    <location>
        <begin position="609"/>
        <end position="626"/>
    </location>
</feature>
<dbReference type="RefSeq" id="XP_029222556.1">
    <property type="nucleotide sequence ID" value="XM_029359643.1"/>
</dbReference>
<gene>
    <name evidence="3" type="ORF">BESB_008890</name>
</gene>
<feature type="compositionally biased region" description="Low complexity" evidence="2">
    <location>
        <begin position="182"/>
        <end position="191"/>
    </location>
</feature>
<feature type="compositionally biased region" description="Gly residues" evidence="2">
    <location>
        <begin position="673"/>
        <end position="683"/>
    </location>
</feature>
<keyword evidence="1" id="KW-0175">Coiled coil</keyword>
<feature type="region of interest" description="Disordered" evidence="2">
    <location>
        <begin position="489"/>
        <end position="632"/>
    </location>
</feature>
<feature type="compositionally biased region" description="Polar residues" evidence="2">
    <location>
        <begin position="1410"/>
        <end position="1424"/>
    </location>
</feature>
<feature type="compositionally biased region" description="Gly residues" evidence="2">
    <location>
        <begin position="1616"/>
        <end position="1626"/>
    </location>
</feature>
<feature type="compositionally biased region" description="Low complexity" evidence="2">
    <location>
        <begin position="122"/>
        <end position="131"/>
    </location>
</feature>
<feature type="compositionally biased region" description="Basic residues" evidence="2">
    <location>
        <begin position="1129"/>
        <end position="1139"/>
    </location>
</feature>
<keyword evidence="4" id="KW-1185">Reference proteome</keyword>
<feature type="compositionally biased region" description="Polar residues" evidence="2">
    <location>
        <begin position="1433"/>
        <end position="1442"/>
    </location>
</feature>
<feature type="compositionally biased region" description="Low complexity" evidence="2">
    <location>
        <begin position="356"/>
        <end position="368"/>
    </location>
</feature>
<evidence type="ECO:0000256" key="1">
    <source>
        <dbReference type="SAM" id="Coils"/>
    </source>
</evidence>
<evidence type="ECO:0000256" key="2">
    <source>
        <dbReference type="SAM" id="MobiDB-lite"/>
    </source>
</evidence>
<sequence>MQQGSFHPPSSANQEGACGQHQPDAPAQNPNLRPQTAQFLPHGTVDSLVRGPLRHEVASTCGPVHAARQDSRQHPAHGGHQDLIGVRDAERQHTTAGPFRSGQSQQGLDQQYFYDQHKRMLSTQQQQSASQPRGQLVEENPERFKKYRIESEMPAKALHQLLHELEKNQLIKQQEVLRRAHALAAQQQGQGSPDERRQLTAASPQPGSTPAPPTSSSPTPGRMPSSVNAGGPHWLPSQRSRDTPSPGGFSSGLTVTTPWPSDSPSCGEPGEADPSTEQQNIAARASAHLRSLPKAEETGEVDGCNPSATAGGAVPQNGATSLTHAPQQQGAGPDNDSAGSVWGASSTGSGGGGAGVPSSDVSASASHGRGAGHPSYEKQMELLLKLLKTPRGSLAIQQLVDAGRVKQDLLQAAIEKHRRQQEQQPHGDGSLPSVSSGPGATTHAGRSAVQPVDGVVRFHVGRNSEQSLPHSSQGPTAVECVGGGDAPYAALGVGPTTSSASGQSLASSLDRRAPDVHQAKRMRVGTEANSGTASHEDAPDCEGLPASGSTGDDRVSKQSAPAGRPVAPSGGGAENELRTGSDGSEAQRKQLEAGDEEQSGLRGQRSENDTGSSRATPLESGTSPAQRTEAGAGRAAAFPLANGALGAASSLVDPRATRTASTAAGTQRAPNGTSGGRSGGKGGAPASFAEALAGGGGSQVYKTTAHARGGAPTHSALGLLSGAGDVPGQAKTQRPGFMRMMRTLLLRPQETRQAEPDMWGGREAAVALEVTTACPPPHGGSYSPGVSSNHLLGGARFSSWLVAAPESGSNAWRLVGQKRLAAGAIGPLHDAPAQAVSIGGCDDIGQAAGVGRRGLSRMEDQQALALRSGQLSAQLRGLDSQVALVGRAAGWFPVPTAPTGCYKPLTRVNGRLNFKYYADVAGGGNAGAGTLTPSVSAAGRVDCLAARRRLGRLDGHIQRLLDSAVRRLSGVYGRRFLLRDEKAIGDAIKQALKDRLRAMAPSLSALSEYRVDRLFQRLSVESGQSEDGPRGHTGNGFDFSGSGMGDDVFAAPLQGSDATSKYSGSSLWVGEEHPESGGLEKAGADTSPHFLHRFVVRQDVEGLQAFFLQKESDRQLVERLRKLQESQRRNRGSRARHRAGAPGADTGGVGGMATRDDLHKDGPGDGGDNFTALFGGPTSGTTAAADGAPGRSDWPSVFSRSFGPLGSPQWKTRKAEQQRTIAQLRRNVAAAEAKAVEFAKVAHSQRCLLLKVTALDFRAFLQTRTAASLFPVQFRMRQLQLIEALHFDLQAPLARVARSLLVAPPPSRASLQNAPGLSGSSSPAPALSSGATSSSSTATAARAAAAAGGARGSSVTFASHHVGFAVGAGSAQTAAPPPAAGVNAVTNPCGVSSTGSVPAGEAVQAETRDGQPQTLHTGDASQVTKYEWRADGGNSQRQQSQGLVEVPPVAGGSKKTTTKSPRVRVRKKTAAVSGATGPIQQAAVSGSHKDGPSAGPNPCRAGNPNATSSRTAVSETGQYATAGNDLSHQNQESSGADGGGVIDSLADLLGSGARAEDFALASSSIRGDERPKAGAEGIQESGAAGHKRGGVAGGSISAGTVKKGSTSQGDVSYGFGAVGSGSGSKGNIGKVSTAGRHPSADRYDNAGRADRDGTVTEPTNNREAAAAAPFFLRPWGGGSAPEEQTADEFGGAAGGVVIPDLDGEGEDEFI</sequence>
<dbReference type="KEGG" id="bbes:BESB_008890"/>
<evidence type="ECO:0000313" key="3">
    <source>
        <dbReference type="EMBL" id="PFH38547.1"/>
    </source>
</evidence>
<feature type="region of interest" description="Disordered" evidence="2">
    <location>
        <begin position="652"/>
        <end position="690"/>
    </location>
</feature>
<dbReference type="GeneID" id="40305951"/>
<feature type="compositionally biased region" description="Basic and acidic residues" evidence="2">
    <location>
        <begin position="1638"/>
        <end position="1654"/>
    </location>
</feature>
<feature type="compositionally biased region" description="Low complexity" evidence="2">
    <location>
        <begin position="652"/>
        <end position="669"/>
    </location>
</feature>
<feature type="compositionally biased region" description="Polar residues" evidence="2">
    <location>
        <begin position="251"/>
        <end position="264"/>
    </location>
</feature>
<accession>A0A2A9MQL2</accession>
<protein>
    <submittedName>
        <fullName evidence="3">Uncharacterized protein</fullName>
    </submittedName>
</protein>
<feature type="region of interest" description="Disordered" evidence="2">
    <location>
        <begin position="706"/>
        <end position="732"/>
    </location>
</feature>
<feature type="region of interest" description="Disordered" evidence="2">
    <location>
        <begin position="415"/>
        <end position="451"/>
    </location>
</feature>
<feature type="compositionally biased region" description="Polar residues" evidence="2">
    <location>
        <begin position="317"/>
        <end position="330"/>
    </location>
</feature>
<feature type="region of interest" description="Disordered" evidence="2">
    <location>
        <begin position="1061"/>
        <end position="1083"/>
    </location>
</feature>
<name>A0A2A9MQL2_BESBE</name>
<feature type="compositionally biased region" description="Polar residues" evidence="2">
    <location>
        <begin position="1504"/>
        <end position="1514"/>
    </location>
</feature>
<feature type="compositionally biased region" description="Acidic residues" evidence="2">
    <location>
        <begin position="1701"/>
        <end position="1710"/>
    </location>
</feature>
<feature type="region of interest" description="Disordered" evidence="2">
    <location>
        <begin position="1123"/>
        <end position="1193"/>
    </location>
</feature>
<feature type="compositionally biased region" description="Basic and acidic residues" evidence="2">
    <location>
        <begin position="575"/>
        <end position="592"/>
    </location>
</feature>
<feature type="region of interest" description="Disordered" evidence="2">
    <location>
        <begin position="1020"/>
        <end position="1039"/>
    </location>
</feature>
<proteinExistence type="predicted"/>
<feature type="region of interest" description="Disordered" evidence="2">
    <location>
        <begin position="1308"/>
        <end position="1333"/>
    </location>
</feature>
<feature type="compositionally biased region" description="Basic and acidic residues" evidence="2">
    <location>
        <begin position="1154"/>
        <end position="1163"/>
    </location>
</feature>
<feature type="region of interest" description="Disordered" evidence="2">
    <location>
        <begin position="1562"/>
        <end position="1710"/>
    </location>
</feature>
<feature type="compositionally biased region" description="Low complexity" evidence="2">
    <location>
        <begin position="498"/>
        <end position="508"/>
    </location>
</feature>
<dbReference type="EMBL" id="NWUJ01000001">
    <property type="protein sequence ID" value="PFH38547.1"/>
    <property type="molecule type" value="Genomic_DNA"/>
</dbReference>
<feature type="compositionally biased region" description="Low complexity" evidence="2">
    <location>
        <begin position="337"/>
        <end position="347"/>
    </location>
</feature>
<comment type="caution">
    <text evidence="3">The sequence shown here is derived from an EMBL/GenBank/DDBJ whole genome shotgun (WGS) entry which is preliminary data.</text>
</comment>
<dbReference type="STRING" id="94643.A0A2A9MQL2"/>
<feature type="compositionally biased region" description="Polar residues" evidence="2">
    <location>
        <begin position="1"/>
        <end position="14"/>
    </location>
</feature>
<dbReference type="Proteomes" id="UP000224006">
    <property type="component" value="Chromosome I"/>
</dbReference>
<dbReference type="VEuPathDB" id="ToxoDB:BESB_008890"/>
<dbReference type="OrthoDB" id="331504at2759"/>
<feature type="compositionally biased region" description="Basic and acidic residues" evidence="2">
    <location>
        <begin position="509"/>
        <end position="518"/>
    </location>
</feature>
<feature type="compositionally biased region" description="Low complexity" evidence="2">
    <location>
        <begin position="216"/>
        <end position="226"/>
    </location>
</feature>
<feature type="region of interest" description="Disordered" evidence="2">
    <location>
        <begin position="1"/>
        <end position="40"/>
    </location>
</feature>
<feature type="coiled-coil region" evidence="1">
    <location>
        <begin position="1214"/>
        <end position="1241"/>
    </location>
</feature>
<feature type="region of interest" description="Disordered" evidence="2">
    <location>
        <begin position="119"/>
        <end position="140"/>
    </location>
</feature>
<feature type="compositionally biased region" description="Polar residues" evidence="2">
    <location>
        <begin position="28"/>
        <end position="38"/>
    </location>
</feature>
<feature type="region of interest" description="Disordered" evidence="2">
    <location>
        <begin position="1393"/>
        <end position="1514"/>
    </location>
</feature>
<evidence type="ECO:0000313" key="4">
    <source>
        <dbReference type="Proteomes" id="UP000224006"/>
    </source>
</evidence>
<reference evidence="3 4" key="1">
    <citation type="submission" date="2017-09" db="EMBL/GenBank/DDBJ databases">
        <title>Genome sequencing of Besnoitia besnoiti strain Bb-Ger1.</title>
        <authorList>
            <person name="Schares G."/>
            <person name="Venepally P."/>
            <person name="Lorenzi H.A."/>
        </authorList>
    </citation>
    <scope>NUCLEOTIDE SEQUENCE [LARGE SCALE GENOMIC DNA]</scope>
    <source>
        <strain evidence="3 4">Bb-Ger1</strain>
    </source>
</reference>
<feature type="compositionally biased region" description="Low complexity" evidence="2">
    <location>
        <begin position="1314"/>
        <end position="1333"/>
    </location>
</feature>